<evidence type="ECO:0000256" key="1">
    <source>
        <dbReference type="SAM" id="Coils"/>
    </source>
</evidence>
<dbReference type="Proteomes" id="UP000001036">
    <property type="component" value="Chromosome"/>
</dbReference>
<organism evidence="2 3">
    <name type="scientific">Cellvibrio japonicus (strain Ueda107)</name>
    <name type="common">Pseudomonas fluorescens subsp. cellulosa</name>
    <dbReference type="NCBI Taxonomy" id="498211"/>
    <lineage>
        <taxon>Bacteria</taxon>
        <taxon>Pseudomonadati</taxon>
        <taxon>Pseudomonadota</taxon>
        <taxon>Gammaproteobacteria</taxon>
        <taxon>Cellvibrionales</taxon>
        <taxon>Cellvibrionaceae</taxon>
        <taxon>Cellvibrio</taxon>
    </lineage>
</organism>
<dbReference type="AlphaFoldDB" id="B3PG92"/>
<proteinExistence type="predicted"/>
<name>B3PG92_CELJU</name>
<evidence type="ECO:0000313" key="2">
    <source>
        <dbReference type="EMBL" id="ACE83150.1"/>
    </source>
</evidence>
<dbReference type="HOGENOM" id="CLU_1183900_0_0_6"/>
<dbReference type="eggNOG" id="ENOG50312MK">
    <property type="taxonomic scope" value="Bacteria"/>
</dbReference>
<dbReference type="KEGG" id="cja:CJA_0147"/>
<accession>B3PG92</accession>
<keyword evidence="1" id="KW-0175">Coiled coil</keyword>
<protein>
    <submittedName>
        <fullName evidence="2">Uncharacterized protein</fullName>
    </submittedName>
</protein>
<feature type="coiled-coil region" evidence="1">
    <location>
        <begin position="21"/>
        <end position="62"/>
    </location>
</feature>
<sequence length="204" mass="22818">MSLLLLAAIPWASSWLESIKVGNFEAKFRELQEAVDATQKELDQLKSTYREMEQDFMKTCNEFDPDAPATELNKLASKLKAKAKGLTSIDFLFSNLANSSNQAEVFGAACALHVRPQFHAIDGVINLLDALSKTATLRDFRLKTIYRLLMAVDEIVKLDTRNDESLLTDEQRKGIARVLAQLQSHPRCLADDTSQYAAKIIAKL</sequence>
<reference evidence="2 3" key="1">
    <citation type="journal article" date="2008" name="J. Bacteriol.">
        <title>Insights into plant cell wall degradation from the genome sequence of the soil bacterium Cellvibrio japonicus.</title>
        <authorList>
            <person name="Deboy R.T."/>
            <person name="Mongodin E.F."/>
            <person name="Fouts D.E."/>
            <person name="Tailford L.E."/>
            <person name="Khouri H."/>
            <person name="Emerson J.B."/>
            <person name="Mohamoud Y."/>
            <person name="Watkins K."/>
            <person name="Henrissat B."/>
            <person name="Gilbert H.J."/>
            <person name="Nelson K.E."/>
        </authorList>
    </citation>
    <scope>NUCLEOTIDE SEQUENCE [LARGE SCALE GENOMIC DNA]</scope>
    <source>
        <strain evidence="2 3">Ueda107</strain>
    </source>
</reference>
<evidence type="ECO:0000313" key="3">
    <source>
        <dbReference type="Proteomes" id="UP000001036"/>
    </source>
</evidence>
<keyword evidence="3" id="KW-1185">Reference proteome</keyword>
<gene>
    <name evidence="2" type="ordered locus">CJA_0147</name>
</gene>
<dbReference type="EMBL" id="CP000934">
    <property type="protein sequence ID" value="ACE83150.1"/>
    <property type="molecule type" value="Genomic_DNA"/>
</dbReference>